<gene>
    <name evidence="2" type="ORF">R3P38DRAFT_474568</name>
</gene>
<accession>A0AAW0CL56</accession>
<evidence type="ECO:0000313" key="3">
    <source>
        <dbReference type="Proteomes" id="UP001362999"/>
    </source>
</evidence>
<comment type="caution">
    <text evidence="2">The sequence shown here is derived from an EMBL/GenBank/DDBJ whole genome shotgun (WGS) entry which is preliminary data.</text>
</comment>
<feature type="compositionally biased region" description="Low complexity" evidence="1">
    <location>
        <begin position="150"/>
        <end position="177"/>
    </location>
</feature>
<dbReference type="Proteomes" id="UP001362999">
    <property type="component" value="Unassembled WGS sequence"/>
</dbReference>
<evidence type="ECO:0000256" key="1">
    <source>
        <dbReference type="SAM" id="MobiDB-lite"/>
    </source>
</evidence>
<sequence>MDVMMAPAQHYIPTRLYSLFPHPAQDPSEKRRYVAVLTNRNADVPRALVRDIHTKSWSAFDSLVAIVPPGDSIGLDDKLFAFWHLQGDAPSIAHVKGIYRFETGIKVTEFRDLRANPRCLLESQILSLRVRYAKMLTTGVLARALPPPSNSASTASMAISSIPTRSASSTRRCSCRGARSRRRRRRRIGTPL</sequence>
<proteinExistence type="predicted"/>
<evidence type="ECO:0000313" key="2">
    <source>
        <dbReference type="EMBL" id="KAK7039334.1"/>
    </source>
</evidence>
<organism evidence="2 3">
    <name type="scientific">Favolaschia claudopus</name>
    <dbReference type="NCBI Taxonomy" id="2862362"/>
    <lineage>
        <taxon>Eukaryota</taxon>
        <taxon>Fungi</taxon>
        <taxon>Dikarya</taxon>
        <taxon>Basidiomycota</taxon>
        <taxon>Agaricomycotina</taxon>
        <taxon>Agaricomycetes</taxon>
        <taxon>Agaricomycetidae</taxon>
        <taxon>Agaricales</taxon>
        <taxon>Marasmiineae</taxon>
        <taxon>Mycenaceae</taxon>
        <taxon>Favolaschia</taxon>
    </lineage>
</organism>
<name>A0AAW0CL56_9AGAR</name>
<keyword evidence="3" id="KW-1185">Reference proteome</keyword>
<dbReference type="AlphaFoldDB" id="A0AAW0CL56"/>
<feature type="region of interest" description="Disordered" evidence="1">
    <location>
        <begin position="146"/>
        <end position="192"/>
    </location>
</feature>
<dbReference type="Gene3D" id="3.30.420.40">
    <property type="match status" value="1"/>
</dbReference>
<feature type="compositionally biased region" description="Basic residues" evidence="1">
    <location>
        <begin position="178"/>
        <end position="192"/>
    </location>
</feature>
<reference evidence="2 3" key="1">
    <citation type="journal article" date="2024" name="J Genomics">
        <title>Draft genome sequencing and assembly of Favolaschia claudopus CIRM-BRFM 2984 isolated from oak limbs.</title>
        <authorList>
            <person name="Navarro D."/>
            <person name="Drula E."/>
            <person name="Chaduli D."/>
            <person name="Cazenave R."/>
            <person name="Ahrendt S."/>
            <person name="Wang J."/>
            <person name="Lipzen A."/>
            <person name="Daum C."/>
            <person name="Barry K."/>
            <person name="Grigoriev I.V."/>
            <person name="Favel A."/>
            <person name="Rosso M.N."/>
            <person name="Martin F."/>
        </authorList>
    </citation>
    <scope>NUCLEOTIDE SEQUENCE [LARGE SCALE GENOMIC DNA]</scope>
    <source>
        <strain evidence="2 3">CIRM-BRFM 2984</strain>
    </source>
</reference>
<dbReference type="EMBL" id="JAWWNJ010000016">
    <property type="protein sequence ID" value="KAK7039334.1"/>
    <property type="molecule type" value="Genomic_DNA"/>
</dbReference>
<protein>
    <submittedName>
        <fullName evidence="2">Uncharacterized protein</fullName>
    </submittedName>
</protein>